<dbReference type="InterPro" id="IPR001296">
    <property type="entry name" value="Glyco_trans_1"/>
</dbReference>
<dbReference type="PANTHER" id="PTHR46401:SF2">
    <property type="entry name" value="GLYCOSYLTRANSFERASE WBBK-RELATED"/>
    <property type="match status" value="1"/>
</dbReference>
<keyword evidence="1 4" id="KW-0808">Transferase</keyword>
<dbReference type="CDD" id="cd03801">
    <property type="entry name" value="GT4_PimA-like"/>
    <property type="match status" value="1"/>
</dbReference>
<reference evidence="4 5" key="1">
    <citation type="submission" date="2020-03" db="EMBL/GenBank/DDBJ databases">
        <title>Metabolic flexibility allows generalist bacteria to become dominant in a frequently disturbed ecosystem.</title>
        <authorList>
            <person name="Chen Y.-J."/>
            <person name="Leung P.M."/>
            <person name="Bay S.K."/>
            <person name="Hugenholtz P."/>
            <person name="Kessler A.J."/>
            <person name="Shelley G."/>
            <person name="Waite D.W."/>
            <person name="Cook P.L."/>
            <person name="Greening C."/>
        </authorList>
    </citation>
    <scope>NUCLEOTIDE SEQUENCE [LARGE SCALE GENOMIC DNA]</scope>
    <source>
        <strain evidence="4">SS_bin_28</strain>
    </source>
</reference>
<evidence type="ECO:0000256" key="1">
    <source>
        <dbReference type="ARBA" id="ARBA00022679"/>
    </source>
</evidence>
<dbReference type="PANTHER" id="PTHR46401">
    <property type="entry name" value="GLYCOSYLTRANSFERASE WBBK-RELATED"/>
    <property type="match status" value="1"/>
</dbReference>
<sequence>MRIAMIGQKGIPATYGGIERHVEEIGARLVKRGHSVRVYTRKHYAPGSTPHLGMERSERFSLNTKHLDALTHSLSSSLDVLFRPVDLVHFHALGPSSLAWLPRLRGIPTVVTLHGLDWEREKWGRMASYILEKCEYPALHFPKRCIVVSKTLRKYFEEKYLIRPTYIPNGVKDAVHQSASLLERWGVQSGEYFVFVGRLTPEKGTHLLIDAFGQMKTNKKLVIAGGSAATDDYVADLKTRANENVIFTDYVHGEELEALWGHSYAVVLPSTLEGLSIALLEGLSYGKCVLVSDIPENLEVVEDYCPQFESKNVSSLREALEALDRNPHQVQNYERLVNENLKARFQWDTVVDQLDSLYRSVYAGEKAVVGKSLES</sequence>
<dbReference type="SUPFAM" id="SSF53756">
    <property type="entry name" value="UDP-Glycosyltransferase/glycogen phosphorylase"/>
    <property type="match status" value="1"/>
</dbReference>
<dbReference type="AlphaFoldDB" id="A0A7Y2H2N8"/>
<feature type="domain" description="Glycosyl transferase family 1" evidence="2">
    <location>
        <begin position="191"/>
        <end position="331"/>
    </location>
</feature>
<dbReference type="Proteomes" id="UP000547674">
    <property type="component" value="Unassembled WGS sequence"/>
</dbReference>
<gene>
    <name evidence="4" type="ORF">HKN21_09195</name>
</gene>
<dbReference type="GO" id="GO:0009103">
    <property type="term" value="P:lipopolysaccharide biosynthetic process"/>
    <property type="evidence" value="ECO:0007669"/>
    <property type="project" value="TreeGrafter"/>
</dbReference>
<feature type="domain" description="Glycosyltransferase subfamily 4-like N-terminal" evidence="3">
    <location>
        <begin position="15"/>
        <end position="172"/>
    </location>
</feature>
<accession>A0A7Y2H2N8</accession>
<evidence type="ECO:0000259" key="2">
    <source>
        <dbReference type="Pfam" id="PF00534"/>
    </source>
</evidence>
<evidence type="ECO:0000313" key="4">
    <source>
        <dbReference type="EMBL" id="NNF06922.1"/>
    </source>
</evidence>
<dbReference type="GO" id="GO:0016757">
    <property type="term" value="F:glycosyltransferase activity"/>
    <property type="evidence" value="ECO:0007669"/>
    <property type="project" value="InterPro"/>
</dbReference>
<dbReference type="Pfam" id="PF13439">
    <property type="entry name" value="Glyco_transf_4"/>
    <property type="match status" value="1"/>
</dbReference>
<comment type="caution">
    <text evidence="4">The sequence shown here is derived from an EMBL/GenBank/DDBJ whole genome shotgun (WGS) entry which is preliminary data.</text>
</comment>
<dbReference type="Gene3D" id="3.40.50.2000">
    <property type="entry name" value="Glycogen Phosphorylase B"/>
    <property type="match status" value="2"/>
</dbReference>
<proteinExistence type="predicted"/>
<protein>
    <submittedName>
        <fullName evidence="4">Glycosyltransferase family 4 protein</fullName>
    </submittedName>
</protein>
<name>A0A7Y2H2N8_UNCEI</name>
<dbReference type="EMBL" id="JABDJR010000364">
    <property type="protein sequence ID" value="NNF06922.1"/>
    <property type="molecule type" value="Genomic_DNA"/>
</dbReference>
<evidence type="ECO:0000259" key="3">
    <source>
        <dbReference type="Pfam" id="PF13439"/>
    </source>
</evidence>
<dbReference type="InterPro" id="IPR028098">
    <property type="entry name" value="Glyco_trans_4-like_N"/>
</dbReference>
<organism evidence="4 5">
    <name type="scientific">Eiseniibacteriota bacterium</name>
    <dbReference type="NCBI Taxonomy" id="2212470"/>
    <lineage>
        <taxon>Bacteria</taxon>
        <taxon>Candidatus Eiseniibacteriota</taxon>
    </lineage>
</organism>
<dbReference type="Pfam" id="PF00534">
    <property type="entry name" value="Glycos_transf_1"/>
    <property type="match status" value="1"/>
</dbReference>
<evidence type="ECO:0000313" key="5">
    <source>
        <dbReference type="Proteomes" id="UP000547674"/>
    </source>
</evidence>